<evidence type="ECO:0000256" key="8">
    <source>
        <dbReference type="ARBA" id="ARBA00023163"/>
    </source>
</evidence>
<dbReference type="GO" id="GO:0005666">
    <property type="term" value="C:RNA polymerase III complex"/>
    <property type="evidence" value="ECO:0007669"/>
    <property type="project" value="InterPro"/>
</dbReference>
<comment type="subunit">
    <text evidence="11">Component of the RNA polymerase III complex consisting of 17 subunits: a ten-subunit horseshoe-shaped catalytic core composed of POLR3A/RPC1, POLR3B/RPC2, POLR1C/RPAC1, POLR1D/RPAC2, POLR3K/RPC10, POLR2E/RPABC1, POLR2F/RPABC2, POLR2H/RPABC3, POLR2K/RPABC4 and POLR2L/RPABC5; a mobile stalk composed of two subunits POLR3H/RPC8 and CRCP/RPC9, protruding from the core and functioning primarily in transcription initiation; and additional subunits homologous to general transcription factors of the RNA polymerase II machinery, POLR3C/RPC3-POLR3F/RPC6-POLR3G/RPC7 heterotrimer required for transcription initiation and POLR3D/RPC4-POLR3E/RPC5 heterodimer involved in both transcription initiation and termination.</text>
</comment>
<accession>A0A8H7QMZ9</accession>
<keyword evidence="7" id="KW-0472">Membrane</keyword>
<dbReference type="SMART" id="SM00657">
    <property type="entry name" value="RPOL4c"/>
    <property type="match status" value="1"/>
</dbReference>
<dbReference type="Proteomes" id="UP000650833">
    <property type="component" value="Unassembled WGS sequence"/>
</dbReference>
<evidence type="ECO:0000256" key="2">
    <source>
        <dbReference type="ARBA" id="ARBA00004413"/>
    </source>
</evidence>
<dbReference type="InterPro" id="IPR038324">
    <property type="entry name" value="Rpb4/RPC9_sf"/>
</dbReference>
<dbReference type="InterPro" id="IPR010997">
    <property type="entry name" value="HRDC-like_sf"/>
</dbReference>
<evidence type="ECO:0000256" key="11">
    <source>
        <dbReference type="ARBA" id="ARBA00044007"/>
    </source>
</evidence>
<reference evidence="16" key="1">
    <citation type="submission" date="2020-12" db="EMBL/GenBank/DDBJ databases">
        <title>Metabolic potential, ecology and presence of endohyphal bacteria is reflected in genomic diversity of Mucoromycotina.</title>
        <authorList>
            <person name="Muszewska A."/>
            <person name="Okrasinska A."/>
            <person name="Steczkiewicz K."/>
            <person name="Drgas O."/>
            <person name="Orlowska M."/>
            <person name="Perlinska-Lenart U."/>
            <person name="Aleksandrzak-Piekarczyk T."/>
            <person name="Szatraj K."/>
            <person name="Zielenkiewicz U."/>
            <person name="Pilsyk S."/>
            <person name="Malc E."/>
            <person name="Mieczkowski P."/>
            <person name="Kruszewska J.S."/>
            <person name="Biernat P."/>
            <person name="Pawlowska J."/>
        </authorList>
    </citation>
    <scope>NUCLEOTIDE SEQUENCE</scope>
    <source>
        <strain evidence="16">CBS 226.32</strain>
    </source>
</reference>
<protein>
    <recommendedName>
        <fullName evidence="4">DNA-directed RNA polymerase III subunit RPC9</fullName>
    </recommendedName>
    <alternativeName>
        <fullName evidence="13">DNA-directed RNA polymerase III subunit rpc9</fullName>
    </alternativeName>
</protein>
<evidence type="ECO:0000256" key="14">
    <source>
        <dbReference type="SAM" id="MobiDB-lite"/>
    </source>
</evidence>
<evidence type="ECO:0000259" key="15">
    <source>
        <dbReference type="SMART" id="SM00657"/>
    </source>
</evidence>
<organism evidence="16 17">
    <name type="scientific">Mucor plumbeus</name>
    <dbReference type="NCBI Taxonomy" id="97098"/>
    <lineage>
        <taxon>Eukaryota</taxon>
        <taxon>Fungi</taxon>
        <taxon>Fungi incertae sedis</taxon>
        <taxon>Mucoromycota</taxon>
        <taxon>Mucoromycotina</taxon>
        <taxon>Mucoromycetes</taxon>
        <taxon>Mucorales</taxon>
        <taxon>Mucorineae</taxon>
        <taxon>Mucoraceae</taxon>
        <taxon>Mucor</taxon>
    </lineage>
</organism>
<evidence type="ECO:0000256" key="9">
    <source>
        <dbReference type="ARBA" id="ARBA00023242"/>
    </source>
</evidence>
<evidence type="ECO:0000256" key="13">
    <source>
        <dbReference type="ARBA" id="ARBA00073026"/>
    </source>
</evidence>
<dbReference type="GO" id="GO:0000166">
    <property type="term" value="F:nucleotide binding"/>
    <property type="evidence" value="ECO:0007669"/>
    <property type="project" value="InterPro"/>
</dbReference>
<comment type="subcellular location">
    <subcellularLocation>
        <location evidence="2">Cell membrane</location>
        <topology evidence="2">Peripheral membrane protein</topology>
        <orientation evidence="2">Cytoplasmic side</orientation>
    </subcellularLocation>
    <subcellularLocation>
        <location evidence="1">Nucleus</location>
    </subcellularLocation>
</comment>
<comment type="similarity">
    <text evidence="3">Belongs to the eukaryotic RPC9 RNA polymerase subunit family.</text>
</comment>
<dbReference type="FunFam" id="1.20.1250.40:FF:000002">
    <property type="entry name" value="DNA-directed RNA polymerase III subunit RPC9"/>
    <property type="match status" value="1"/>
</dbReference>
<dbReference type="AlphaFoldDB" id="A0A8H7QMZ9"/>
<dbReference type="Gene3D" id="1.20.1250.40">
    <property type="match status" value="1"/>
</dbReference>
<feature type="domain" description="RNA polymerase Rpb4/RPC9 core" evidence="15">
    <location>
        <begin position="1"/>
        <end position="128"/>
    </location>
</feature>
<dbReference type="OrthoDB" id="1746530at2759"/>
<gene>
    <name evidence="16" type="ORF">INT46_002327</name>
</gene>
<proteinExistence type="inferred from homology"/>
<dbReference type="GO" id="GO:0005886">
    <property type="term" value="C:plasma membrane"/>
    <property type="evidence" value="ECO:0007669"/>
    <property type="project" value="UniProtKB-SubCell"/>
</dbReference>
<dbReference type="EMBL" id="JAEPRC010000517">
    <property type="protein sequence ID" value="KAG2195603.1"/>
    <property type="molecule type" value="Genomic_DNA"/>
</dbReference>
<evidence type="ECO:0000256" key="12">
    <source>
        <dbReference type="ARBA" id="ARBA00045808"/>
    </source>
</evidence>
<evidence type="ECO:0000256" key="3">
    <source>
        <dbReference type="ARBA" id="ARBA00006898"/>
    </source>
</evidence>
<dbReference type="SUPFAM" id="SSF47819">
    <property type="entry name" value="HRDC-like"/>
    <property type="match status" value="1"/>
</dbReference>
<name>A0A8H7QMZ9_9FUNG</name>
<keyword evidence="17" id="KW-1185">Reference proteome</keyword>
<evidence type="ECO:0000313" key="16">
    <source>
        <dbReference type="EMBL" id="KAG2195603.1"/>
    </source>
</evidence>
<keyword evidence="8" id="KW-0804">Transcription</keyword>
<dbReference type="InterPro" id="IPR005574">
    <property type="entry name" value="Rpb4/RPC9"/>
</dbReference>
<feature type="region of interest" description="Disordered" evidence="14">
    <location>
        <begin position="121"/>
        <end position="162"/>
    </location>
</feature>
<evidence type="ECO:0000256" key="10">
    <source>
        <dbReference type="ARBA" id="ARBA00043924"/>
    </source>
</evidence>
<feature type="compositionally biased region" description="Acidic residues" evidence="14">
    <location>
        <begin position="129"/>
        <end position="162"/>
    </location>
</feature>
<keyword evidence="6" id="KW-0240">DNA-directed RNA polymerase</keyword>
<dbReference type="InterPro" id="IPR038846">
    <property type="entry name" value="RPC9"/>
</dbReference>
<keyword evidence="9" id="KW-0539">Nucleus</keyword>
<dbReference type="PANTHER" id="PTHR15561">
    <property type="entry name" value="CALCITONIN GENE-RELATED PEPTIDE-RECEPTOR COMPONENT PROTEIN"/>
    <property type="match status" value="1"/>
</dbReference>
<dbReference type="PANTHER" id="PTHR15561:SF0">
    <property type="entry name" value="DNA-DIRECTED RNA POLYMERASE III SUBUNIT RPC9"/>
    <property type="match status" value="1"/>
</dbReference>
<sequence length="162" mass="19044">MQIKTVRSALITNYEVLRLLEESQEAQKQVQKADQSVEYPEHLRTVQFELTEYLKETPCSTQTPEQIKHFMDAISQYELTKAEKLQILNLRPKSTVEIYLLIEECEERFTEEDLEQMLSNILTTLPRDDDFEEEEEEEEEGEEEEGEGDEEEGEGDAMEEDE</sequence>
<evidence type="ECO:0000256" key="6">
    <source>
        <dbReference type="ARBA" id="ARBA00022478"/>
    </source>
</evidence>
<comment type="caution">
    <text evidence="16">The sequence shown here is derived from an EMBL/GenBank/DDBJ whole genome shotgun (WGS) entry which is preliminary data.</text>
</comment>
<dbReference type="InterPro" id="IPR006590">
    <property type="entry name" value="RNA_pol_Rpb4/RPC9_core"/>
</dbReference>
<evidence type="ECO:0000256" key="4">
    <source>
        <dbReference type="ARBA" id="ARBA00016672"/>
    </source>
</evidence>
<comment type="function">
    <text evidence="10">Accessory protein for the calcitonin gene-related peptide (CGRP) receptor. It modulates CGRP responsiveness in a variety of tissues.</text>
</comment>
<comment type="function">
    <text evidence="12">DNA-dependent RNA polymerase catalyzes the transcription of DNA into RNA using the four ribonucleoside triphosphates as substrates. Specific peripheric component of RNA polymerase III (Pol III) which synthesizes small non-coding RNAs including 5S rRNA, snRNAs, tRNAs and miRNAs from at least 500 distinct genomic loci. With POLR3H/RPC8 forms a mobile stalk that protrudes from Pol III core and functions primarily in transcription initiation. Pol III plays a key role in sensing and limiting infection by intracellular bacteria and DNA viruses. Acts as nuclear and cytosolic DNA sensor involved in innate immune response. Can sense non-self dsDNA that serves as template for transcription into dsRNA. The non-self RNA polymerase III transcripts, such as Epstein-Barr virus-encoded RNAs (EBERs) induce type I interferon and NF-kappa-B through the RIG-I pathway.</text>
</comment>
<dbReference type="Pfam" id="PF03874">
    <property type="entry name" value="RNA_pol_Rpb4"/>
    <property type="match status" value="1"/>
</dbReference>
<evidence type="ECO:0000256" key="5">
    <source>
        <dbReference type="ARBA" id="ARBA00022475"/>
    </source>
</evidence>
<dbReference type="GO" id="GO:0006384">
    <property type="term" value="P:transcription initiation at RNA polymerase III promoter"/>
    <property type="evidence" value="ECO:0007669"/>
    <property type="project" value="InterPro"/>
</dbReference>
<evidence type="ECO:0000256" key="7">
    <source>
        <dbReference type="ARBA" id="ARBA00023136"/>
    </source>
</evidence>
<evidence type="ECO:0000313" key="17">
    <source>
        <dbReference type="Proteomes" id="UP000650833"/>
    </source>
</evidence>
<evidence type="ECO:0000256" key="1">
    <source>
        <dbReference type="ARBA" id="ARBA00004123"/>
    </source>
</evidence>
<keyword evidence="5" id="KW-1003">Cell membrane</keyword>